<accession>A0A670K0W3</accession>
<name>A0A670K0W3_PODMU</name>
<organism evidence="1 2">
    <name type="scientific">Podarcis muralis</name>
    <name type="common">Wall lizard</name>
    <name type="synonym">Lacerta muralis</name>
    <dbReference type="NCBI Taxonomy" id="64176"/>
    <lineage>
        <taxon>Eukaryota</taxon>
        <taxon>Metazoa</taxon>
        <taxon>Chordata</taxon>
        <taxon>Craniata</taxon>
        <taxon>Vertebrata</taxon>
        <taxon>Euteleostomi</taxon>
        <taxon>Lepidosauria</taxon>
        <taxon>Squamata</taxon>
        <taxon>Bifurcata</taxon>
        <taxon>Unidentata</taxon>
        <taxon>Episquamata</taxon>
        <taxon>Laterata</taxon>
        <taxon>Lacertibaenia</taxon>
        <taxon>Lacertidae</taxon>
        <taxon>Podarcis</taxon>
    </lineage>
</organism>
<reference evidence="1" key="2">
    <citation type="submission" date="2025-09" db="UniProtKB">
        <authorList>
            <consortium name="Ensembl"/>
        </authorList>
    </citation>
    <scope>IDENTIFICATION</scope>
</reference>
<evidence type="ECO:0000313" key="1">
    <source>
        <dbReference type="Ensembl" id="ENSPMRP00000030421.1"/>
    </source>
</evidence>
<keyword evidence="2" id="KW-1185">Reference proteome</keyword>
<evidence type="ECO:0000313" key="2">
    <source>
        <dbReference type="Proteomes" id="UP000472272"/>
    </source>
</evidence>
<proteinExistence type="predicted"/>
<sequence length="82" mass="9555">PLGSFNSFNDIRSKLEMVLPRAATRFHQKINCVTFPHPDAMPEQQLLKPSEWSYCDYFWVSEQPPICSLLQQPGFIQYVAYC</sequence>
<reference evidence="1" key="1">
    <citation type="submission" date="2025-08" db="UniProtKB">
        <authorList>
            <consortium name="Ensembl"/>
        </authorList>
    </citation>
    <scope>IDENTIFICATION</scope>
</reference>
<dbReference type="Proteomes" id="UP000472272">
    <property type="component" value="Unplaced"/>
</dbReference>
<dbReference type="AlphaFoldDB" id="A0A670K0W3"/>
<dbReference type="Ensembl" id="ENSPMRT00000032257.1">
    <property type="protein sequence ID" value="ENSPMRP00000030421.1"/>
    <property type="gene ID" value="ENSPMRG00000019676.1"/>
</dbReference>
<protein>
    <submittedName>
        <fullName evidence="1">Uncharacterized protein</fullName>
    </submittedName>
</protein>
<dbReference type="Pfam" id="PF16623">
    <property type="entry name" value="WW_FCH_linker"/>
    <property type="match status" value="1"/>
</dbReference>